<organism evidence="1 2">
    <name type="scientific">Diphasiastrum complanatum</name>
    <name type="common">Issler's clubmoss</name>
    <name type="synonym">Lycopodium complanatum</name>
    <dbReference type="NCBI Taxonomy" id="34168"/>
    <lineage>
        <taxon>Eukaryota</taxon>
        <taxon>Viridiplantae</taxon>
        <taxon>Streptophyta</taxon>
        <taxon>Embryophyta</taxon>
        <taxon>Tracheophyta</taxon>
        <taxon>Lycopodiopsida</taxon>
        <taxon>Lycopodiales</taxon>
        <taxon>Lycopodiaceae</taxon>
        <taxon>Lycopodioideae</taxon>
        <taxon>Diphasiastrum</taxon>
    </lineage>
</organism>
<protein>
    <submittedName>
        <fullName evidence="1">Uncharacterized protein</fullName>
    </submittedName>
</protein>
<reference evidence="2" key="1">
    <citation type="journal article" date="2024" name="Proc. Natl. Acad. Sci. U.S.A.">
        <title>Extraordinary preservation of gene collinearity over three hundred million years revealed in homosporous lycophytes.</title>
        <authorList>
            <person name="Li C."/>
            <person name="Wickell D."/>
            <person name="Kuo L.Y."/>
            <person name="Chen X."/>
            <person name="Nie B."/>
            <person name="Liao X."/>
            <person name="Peng D."/>
            <person name="Ji J."/>
            <person name="Jenkins J."/>
            <person name="Williams M."/>
            <person name="Shu S."/>
            <person name="Plott C."/>
            <person name="Barry K."/>
            <person name="Rajasekar S."/>
            <person name="Grimwood J."/>
            <person name="Han X."/>
            <person name="Sun S."/>
            <person name="Hou Z."/>
            <person name="He W."/>
            <person name="Dai G."/>
            <person name="Sun C."/>
            <person name="Schmutz J."/>
            <person name="Leebens-Mack J.H."/>
            <person name="Li F.W."/>
            <person name="Wang L."/>
        </authorList>
    </citation>
    <scope>NUCLEOTIDE SEQUENCE [LARGE SCALE GENOMIC DNA]</scope>
    <source>
        <strain evidence="2">cv. PW_Plant_1</strain>
    </source>
</reference>
<proteinExistence type="predicted"/>
<dbReference type="EMBL" id="CM055093">
    <property type="protein sequence ID" value="KAJ7564187.1"/>
    <property type="molecule type" value="Genomic_DNA"/>
</dbReference>
<evidence type="ECO:0000313" key="1">
    <source>
        <dbReference type="EMBL" id="KAJ7564187.1"/>
    </source>
</evidence>
<gene>
    <name evidence="1" type="ORF">O6H91_02G006300</name>
</gene>
<evidence type="ECO:0000313" key="2">
    <source>
        <dbReference type="Proteomes" id="UP001162992"/>
    </source>
</evidence>
<name>A0ACC2ECM4_DIPCM</name>
<keyword evidence="2" id="KW-1185">Reference proteome</keyword>
<accession>A0ACC2ECM4</accession>
<sequence length="173" mass="19698">MKDERSSSCCDLASFRPCSAIAANPSSFLLESDALVSEQNGEKGKALPIGDSKAWHVFQCDKSCVEESMPDADQSVSRGQSTHSEIGQSLQSVLRDIVYEEDEESDEELELEEEQHFWHGKRKLGWIWKISLYASISFAAWMLMSGTRIRCPSCFPSILERDPPRKIRRRRPR</sequence>
<comment type="caution">
    <text evidence="1">The sequence shown here is derived from an EMBL/GenBank/DDBJ whole genome shotgun (WGS) entry which is preliminary data.</text>
</comment>
<dbReference type="Proteomes" id="UP001162992">
    <property type="component" value="Chromosome 2"/>
</dbReference>